<organism evidence="3 8">
    <name type="scientific">Phytophthora fragariae</name>
    <dbReference type="NCBI Taxonomy" id="53985"/>
    <lineage>
        <taxon>Eukaryota</taxon>
        <taxon>Sar</taxon>
        <taxon>Stramenopiles</taxon>
        <taxon>Oomycota</taxon>
        <taxon>Peronosporomycetes</taxon>
        <taxon>Peronosporales</taxon>
        <taxon>Peronosporaceae</taxon>
        <taxon>Phytophthora</taxon>
    </lineage>
</organism>
<sequence>MVAPLRTPLALENGDLARLLSFAFTHPVPPADRLQRRALLDARSVTELTHVLRGQYSPLGSAQVIADLRQELGILQTLQGDQARRLDSLASENAELQDKVKEAELERSLWEREAKKASPFLTSLSKALAKSEAALKLAQEKQVQKINSAFKHSADHALQIKRLEEEVVTPTKALADCDYAYAELHAVSAKHFEQLQESTFLLLDGGSQPLRHAKSVIDSQRQVILRQKRVIARQGSIPMHDPHMAAAAGAGLDVPGLSPADLQLNARLCRALALRFPEVMDIPAGETRTVELVIHPREDGTASAPLASSSSAGLFTSGVFLGVDASTSASSSAVVPLVVPAQPSSSAPAPPSKSIDQLRRARLDRLTPTEKLRRYSNPKSSTAAGSRVKPHVPPPQPYACPLPGEEGYAEAASQLDEAAREVGFPPASSSQRESGQDSSLPVEFQEFAEVDDSSLDFDGFDLQQVPLVPYLASPTSSSASAPSPGESTSSQPQVLNLSRGMAPLSVSAELSGVTPVDVVIEPAATSAGSETVTLSAALALPSTAEYPTSVRWVPPESSCSADSAQTSGSIVPPTSGSASSGPTPNSAVARLLACSSQTKSPSSTVRLPSSSSASSTVLTSAPVVSSTSSRPTVPPASVVMTSPSGRPIRAKAATARMISAHCLEVLETPDYVVLGSGHSPGSPDLLDSAVGLSAEGTSAHPLSVSDGSSAAGSEYEDGANEDSADSPLPAPVKSSGKGRLRRARTQSEDDVEDEDSNNVSLSSLRSSSSVPRGKMQSYLQAGRTPPGPPAESGDSGDGSGARSSSKKRKRKHQSKRKHKHQHQHSRRSPSPVPAPSIANP</sequence>
<dbReference type="Proteomes" id="UP000460718">
    <property type="component" value="Unassembled WGS sequence"/>
</dbReference>
<evidence type="ECO:0000313" key="4">
    <source>
        <dbReference type="EMBL" id="KAE9171843.1"/>
    </source>
</evidence>
<proteinExistence type="predicted"/>
<gene>
    <name evidence="5" type="ORF">PF002_g12783</name>
    <name evidence="4" type="ORF">PF005_g26975</name>
    <name evidence="3" type="ORF">PF011_g27769</name>
</gene>
<comment type="caution">
    <text evidence="3">The sequence shown here is derived from an EMBL/GenBank/DDBJ whole genome shotgun (WGS) entry which is preliminary data.</text>
</comment>
<feature type="region of interest" description="Disordered" evidence="2">
    <location>
        <begin position="697"/>
        <end position="840"/>
    </location>
</feature>
<feature type="compositionally biased region" description="Pro residues" evidence="2">
    <location>
        <begin position="391"/>
        <end position="400"/>
    </location>
</feature>
<dbReference type="AlphaFoldDB" id="A0A6A3HD19"/>
<dbReference type="Proteomes" id="UP000440367">
    <property type="component" value="Unassembled WGS sequence"/>
</dbReference>
<evidence type="ECO:0000313" key="8">
    <source>
        <dbReference type="Proteomes" id="UP000460718"/>
    </source>
</evidence>
<accession>A0A6A3HD19</accession>
<dbReference type="Proteomes" id="UP000433483">
    <property type="component" value="Unassembled WGS sequence"/>
</dbReference>
<dbReference type="EMBL" id="QXGD01000629">
    <property type="protein sequence ID" value="KAE9231110.1"/>
    <property type="molecule type" value="Genomic_DNA"/>
</dbReference>
<feature type="coiled-coil region" evidence="1">
    <location>
        <begin position="86"/>
        <end position="141"/>
    </location>
</feature>
<feature type="compositionally biased region" description="Acidic residues" evidence="2">
    <location>
        <begin position="714"/>
        <end position="724"/>
    </location>
</feature>
<evidence type="ECO:0000256" key="1">
    <source>
        <dbReference type="SAM" id="Coils"/>
    </source>
</evidence>
<feature type="region of interest" description="Disordered" evidence="2">
    <location>
        <begin position="599"/>
        <end position="643"/>
    </location>
</feature>
<evidence type="ECO:0000313" key="3">
    <source>
        <dbReference type="EMBL" id="KAE8966892.1"/>
    </source>
</evidence>
<feature type="compositionally biased region" description="Polar residues" evidence="2">
    <location>
        <begin position="557"/>
        <end position="569"/>
    </location>
</feature>
<feature type="region of interest" description="Disordered" evidence="2">
    <location>
        <begin position="341"/>
        <end position="440"/>
    </location>
</feature>
<feature type="compositionally biased region" description="Low complexity" evidence="2">
    <location>
        <begin position="757"/>
        <end position="770"/>
    </location>
</feature>
<feature type="compositionally biased region" description="Low complexity" evidence="2">
    <location>
        <begin position="600"/>
        <end position="639"/>
    </location>
</feature>
<keyword evidence="6" id="KW-1185">Reference proteome</keyword>
<dbReference type="EMBL" id="QXFW01004168">
    <property type="protein sequence ID" value="KAE8966892.1"/>
    <property type="molecule type" value="Genomic_DNA"/>
</dbReference>
<feature type="region of interest" description="Disordered" evidence="2">
    <location>
        <begin position="472"/>
        <end position="496"/>
    </location>
</feature>
<feature type="compositionally biased region" description="Low complexity" evidence="2">
    <location>
        <begin position="572"/>
        <end position="586"/>
    </location>
</feature>
<evidence type="ECO:0000313" key="5">
    <source>
        <dbReference type="EMBL" id="KAE9231110.1"/>
    </source>
</evidence>
<dbReference type="EMBL" id="QXGB01003250">
    <property type="protein sequence ID" value="KAE9171843.1"/>
    <property type="molecule type" value="Genomic_DNA"/>
</dbReference>
<reference evidence="3 8" key="1">
    <citation type="submission" date="2018-09" db="EMBL/GenBank/DDBJ databases">
        <title>Genomic investigation of the strawberry pathogen Phytophthora fragariae indicates pathogenicity is determined by transcriptional variation in three key races.</title>
        <authorList>
            <person name="Adams T.M."/>
            <person name="Armitage A.D."/>
            <person name="Sobczyk M.K."/>
            <person name="Bates H.J."/>
            <person name="Dunwell J.M."/>
            <person name="Nellist C.F."/>
            <person name="Harrison R.J."/>
        </authorList>
    </citation>
    <scope>NUCLEOTIDE SEQUENCE [LARGE SCALE GENOMIC DNA]</scope>
    <source>
        <strain evidence="5 7">BC-1</strain>
        <strain evidence="4 6">NOV-27</strain>
        <strain evidence="3 8">SCRP245</strain>
    </source>
</reference>
<evidence type="ECO:0000313" key="6">
    <source>
        <dbReference type="Proteomes" id="UP000433483"/>
    </source>
</evidence>
<name>A0A6A3HD19_9STRA</name>
<evidence type="ECO:0000256" key="2">
    <source>
        <dbReference type="SAM" id="MobiDB-lite"/>
    </source>
</evidence>
<keyword evidence="1" id="KW-0175">Coiled coil</keyword>
<dbReference type="OrthoDB" id="128563at2759"/>
<feature type="compositionally biased region" description="Basic and acidic residues" evidence="2">
    <location>
        <begin position="356"/>
        <end position="373"/>
    </location>
</feature>
<evidence type="ECO:0000313" key="7">
    <source>
        <dbReference type="Proteomes" id="UP000440367"/>
    </source>
</evidence>
<feature type="compositionally biased region" description="Low complexity" evidence="2">
    <location>
        <begin position="428"/>
        <end position="439"/>
    </location>
</feature>
<feature type="region of interest" description="Disordered" evidence="2">
    <location>
        <begin position="553"/>
        <end position="586"/>
    </location>
</feature>
<protein>
    <submittedName>
        <fullName evidence="3">Uncharacterized protein</fullName>
    </submittedName>
</protein>
<feature type="compositionally biased region" description="Basic residues" evidence="2">
    <location>
        <begin position="804"/>
        <end position="827"/>
    </location>
</feature>
<feature type="compositionally biased region" description="Low complexity" evidence="2">
    <location>
        <begin position="472"/>
        <end position="490"/>
    </location>
</feature>